<proteinExistence type="predicted"/>
<evidence type="ECO:0000256" key="1">
    <source>
        <dbReference type="SAM" id="MobiDB-lite"/>
    </source>
</evidence>
<dbReference type="EMBL" id="BSYO01000010">
    <property type="protein sequence ID" value="GMH10722.1"/>
    <property type="molecule type" value="Genomic_DNA"/>
</dbReference>
<reference evidence="2" key="1">
    <citation type="submission" date="2023-05" db="EMBL/GenBank/DDBJ databases">
        <title>Nepenthes gracilis genome sequencing.</title>
        <authorList>
            <person name="Fukushima K."/>
        </authorList>
    </citation>
    <scope>NUCLEOTIDE SEQUENCE</scope>
    <source>
        <strain evidence="2">SING2019-196</strain>
    </source>
</reference>
<evidence type="ECO:0000313" key="3">
    <source>
        <dbReference type="Proteomes" id="UP001279734"/>
    </source>
</evidence>
<keyword evidence="3" id="KW-1185">Reference proteome</keyword>
<feature type="compositionally biased region" description="Basic and acidic residues" evidence="1">
    <location>
        <begin position="35"/>
        <end position="44"/>
    </location>
</feature>
<feature type="region of interest" description="Disordered" evidence="1">
    <location>
        <begin position="19"/>
        <end position="87"/>
    </location>
</feature>
<evidence type="ECO:0000313" key="2">
    <source>
        <dbReference type="EMBL" id="GMH10722.1"/>
    </source>
</evidence>
<comment type="caution">
    <text evidence="2">The sequence shown here is derived from an EMBL/GenBank/DDBJ whole genome shotgun (WGS) entry which is preliminary data.</text>
</comment>
<name>A0AAD3XMX0_NEPGR</name>
<dbReference type="Proteomes" id="UP001279734">
    <property type="component" value="Unassembled WGS sequence"/>
</dbReference>
<sequence length="87" mass="8877">MYVGSLGHVTAVHVTVETNTGNSAPQLAAGAVHSDGGKKGKQSDARCTPVATGAPPPAPTTPADWDSTEEHNTRLGRRCGSKTAELP</sequence>
<organism evidence="2 3">
    <name type="scientific">Nepenthes gracilis</name>
    <name type="common">Slender pitcher plant</name>
    <dbReference type="NCBI Taxonomy" id="150966"/>
    <lineage>
        <taxon>Eukaryota</taxon>
        <taxon>Viridiplantae</taxon>
        <taxon>Streptophyta</taxon>
        <taxon>Embryophyta</taxon>
        <taxon>Tracheophyta</taxon>
        <taxon>Spermatophyta</taxon>
        <taxon>Magnoliopsida</taxon>
        <taxon>eudicotyledons</taxon>
        <taxon>Gunneridae</taxon>
        <taxon>Pentapetalae</taxon>
        <taxon>Caryophyllales</taxon>
        <taxon>Nepenthaceae</taxon>
        <taxon>Nepenthes</taxon>
    </lineage>
</organism>
<accession>A0AAD3XMX0</accession>
<gene>
    <name evidence="2" type="ORF">Nepgr_012563</name>
</gene>
<dbReference type="AlphaFoldDB" id="A0AAD3XMX0"/>
<protein>
    <submittedName>
        <fullName evidence="2">Uncharacterized protein</fullName>
    </submittedName>
</protein>